<feature type="transmembrane region" description="Helical" evidence="6">
    <location>
        <begin position="187"/>
        <end position="207"/>
    </location>
</feature>
<evidence type="ECO:0000256" key="2">
    <source>
        <dbReference type="ARBA" id="ARBA00022475"/>
    </source>
</evidence>
<evidence type="ECO:0000256" key="6">
    <source>
        <dbReference type="SAM" id="Phobius"/>
    </source>
</evidence>
<keyword evidence="2" id="KW-1003">Cell membrane</keyword>
<dbReference type="InterPro" id="IPR002797">
    <property type="entry name" value="Polysacc_synth"/>
</dbReference>
<comment type="subcellular location">
    <subcellularLocation>
        <location evidence="1">Cell membrane</location>
        <topology evidence="1">Multi-pass membrane protein</topology>
    </subcellularLocation>
</comment>
<feature type="transmembrane region" description="Helical" evidence="6">
    <location>
        <begin position="127"/>
        <end position="146"/>
    </location>
</feature>
<feature type="transmembrane region" description="Helical" evidence="6">
    <location>
        <begin position="440"/>
        <end position="458"/>
    </location>
</feature>
<feature type="transmembrane region" description="Helical" evidence="6">
    <location>
        <begin position="87"/>
        <end position="107"/>
    </location>
</feature>
<evidence type="ECO:0000256" key="5">
    <source>
        <dbReference type="ARBA" id="ARBA00023136"/>
    </source>
</evidence>
<dbReference type="EMBL" id="JBITLV010000006">
    <property type="protein sequence ID" value="MFI7589090.1"/>
    <property type="molecule type" value="Genomic_DNA"/>
</dbReference>
<dbReference type="PANTHER" id="PTHR30250">
    <property type="entry name" value="PST FAMILY PREDICTED COLANIC ACID TRANSPORTER"/>
    <property type="match status" value="1"/>
</dbReference>
<comment type="caution">
    <text evidence="7">The sequence shown here is derived from an EMBL/GenBank/DDBJ whole genome shotgun (WGS) entry which is preliminary data.</text>
</comment>
<evidence type="ECO:0000313" key="8">
    <source>
        <dbReference type="Proteomes" id="UP001612915"/>
    </source>
</evidence>
<feature type="transmembrane region" description="Helical" evidence="6">
    <location>
        <begin position="355"/>
        <end position="374"/>
    </location>
</feature>
<organism evidence="7 8">
    <name type="scientific">Spongisporangium articulatum</name>
    <dbReference type="NCBI Taxonomy" id="3362603"/>
    <lineage>
        <taxon>Bacteria</taxon>
        <taxon>Bacillati</taxon>
        <taxon>Actinomycetota</taxon>
        <taxon>Actinomycetes</taxon>
        <taxon>Kineosporiales</taxon>
        <taxon>Kineosporiaceae</taxon>
        <taxon>Spongisporangium</taxon>
    </lineage>
</organism>
<dbReference type="PANTHER" id="PTHR30250:SF11">
    <property type="entry name" value="O-ANTIGEN TRANSPORTER-RELATED"/>
    <property type="match status" value="1"/>
</dbReference>
<dbReference type="Proteomes" id="UP001612915">
    <property type="component" value="Unassembled WGS sequence"/>
</dbReference>
<gene>
    <name evidence="7" type="ORF">ACIB24_18665</name>
</gene>
<dbReference type="InterPro" id="IPR050833">
    <property type="entry name" value="Poly_Biosynth_Transport"/>
</dbReference>
<feature type="transmembrane region" description="Helical" evidence="6">
    <location>
        <begin position="312"/>
        <end position="335"/>
    </location>
</feature>
<evidence type="ECO:0000256" key="4">
    <source>
        <dbReference type="ARBA" id="ARBA00022989"/>
    </source>
</evidence>
<keyword evidence="5 6" id="KW-0472">Membrane</keyword>
<keyword evidence="4 6" id="KW-1133">Transmembrane helix</keyword>
<proteinExistence type="predicted"/>
<feature type="transmembrane region" description="Helical" evidence="6">
    <location>
        <begin position="43"/>
        <end position="66"/>
    </location>
</feature>
<protein>
    <submittedName>
        <fullName evidence="7">Oligosaccharide flippase family protein</fullName>
    </submittedName>
</protein>
<accession>A0ABW8ARS2</accession>
<dbReference type="Pfam" id="PF01943">
    <property type="entry name" value="Polysacc_synt"/>
    <property type="match status" value="1"/>
</dbReference>
<name>A0ABW8ARS2_9ACTN</name>
<sequence>MSRRATVRAGAFSLLGLVVTAAVGFLLSLIVARGLGAAGAGAFYQAVALGTLLLYLTVFGADTGLLRGVAARLATSRTAQVAGQLRVGLLPPTAAATLAGAVLFAAAGPVAERLFDGVDDRASTGPALVRLVAVSLPFFVLGFTVLHGAVRGFGSLAPLVWTWQVGMALARLAVVAVAALGFGSLTWAVLGWAAPAVPVALVALVALGRRLRAAERSAGVGRADRVAEPVAAREFWSFAAPRGAASLFEIGITWTDVLLLGLLRPSADVGVYAVLSRFVTTGTLAVQAGRTAISARLADAFARGDRSAVAELYGTAGTLVTMLSWPIYLSLAVFARPLLEIFGPGFGRGASALSIISVAALYLTAFGNVSAVLLMGGRSRWTAVNTATALVVNVGLNLVLIPTHGIVGAAVAWAAAMAVDTTMGWVQVRFLLGLRVARGPFLAVAGLALLVFGAGGLLVRHLVTGSPAELGTLVLLGGFYLAALWPLRERLGLDEETAGSTRGHPPSGRAT</sequence>
<dbReference type="RefSeq" id="WP_398283439.1">
    <property type="nucleotide sequence ID" value="NZ_JBITLV010000006.1"/>
</dbReference>
<evidence type="ECO:0000256" key="3">
    <source>
        <dbReference type="ARBA" id="ARBA00022692"/>
    </source>
</evidence>
<feature type="transmembrane region" description="Helical" evidence="6">
    <location>
        <begin position="158"/>
        <end position="181"/>
    </location>
</feature>
<evidence type="ECO:0000313" key="7">
    <source>
        <dbReference type="EMBL" id="MFI7589090.1"/>
    </source>
</evidence>
<feature type="transmembrane region" description="Helical" evidence="6">
    <location>
        <begin position="470"/>
        <end position="487"/>
    </location>
</feature>
<keyword evidence="3 6" id="KW-0812">Transmembrane</keyword>
<reference evidence="7 8" key="1">
    <citation type="submission" date="2024-10" db="EMBL/GenBank/DDBJ databases">
        <title>The Natural Products Discovery Center: Release of the First 8490 Sequenced Strains for Exploring Actinobacteria Biosynthetic Diversity.</title>
        <authorList>
            <person name="Kalkreuter E."/>
            <person name="Kautsar S.A."/>
            <person name="Yang D."/>
            <person name="Bader C.D."/>
            <person name="Teijaro C.N."/>
            <person name="Fluegel L."/>
            <person name="Davis C.M."/>
            <person name="Simpson J.R."/>
            <person name="Lauterbach L."/>
            <person name="Steele A.D."/>
            <person name="Gui C."/>
            <person name="Meng S."/>
            <person name="Li G."/>
            <person name="Viehrig K."/>
            <person name="Ye F."/>
            <person name="Su P."/>
            <person name="Kiefer A.F."/>
            <person name="Nichols A."/>
            <person name="Cepeda A.J."/>
            <person name="Yan W."/>
            <person name="Fan B."/>
            <person name="Jiang Y."/>
            <person name="Adhikari A."/>
            <person name="Zheng C.-J."/>
            <person name="Schuster L."/>
            <person name="Cowan T.M."/>
            <person name="Smanski M.J."/>
            <person name="Chevrette M.G."/>
            <person name="De Carvalho L.P.S."/>
            <person name="Shen B."/>
        </authorList>
    </citation>
    <scope>NUCLEOTIDE SEQUENCE [LARGE SCALE GENOMIC DNA]</scope>
    <source>
        <strain evidence="7 8">NPDC049639</strain>
    </source>
</reference>
<evidence type="ECO:0000256" key="1">
    <source>
        <dbReference type="ARBA" id="ARBA00004651"/>
    </source>
</evidence>
<keyword evidence="8" id="KW-1185">Reference proteome</keyword>
<feature type="transmembrane region" description="Helical" evidence="6">
    <location>
        <begin position="12"/>
        <end position="31"/>
    </location>
</feature>